<dbReference type="Proteomes" id="UP000076420">
    <property type="component" value="Unassembled WGS sequence"/>
</dbReference>
<reference evidence="2" key="1">
    <citation type="submission" date="2020-05" db="UniProtKB">
        <authorList>
            <consortium name="EnsemblMetazoa"/>
        </authorList>
    </citation>
    <scope>IDENTIFICATION</scope>
    <source>
        <strain evidence="2">BB02</strain>
    </source>
</reference>
<dbReference type="OrthoDB" id="3231855at2759"/>
<dbReference type="VEuPathDB" id="VectorBase:BGLAX_046004"/>
<evidence type="ECO:0000256" key="1">
    <source>
        <dbReference type="SAM" id="MobiDB-lite"/>
    </source>
</evidence>
<sequence>MGMNIFFSLQCRRTRSKNALTLHSKGPEASAETNSLPSESRCSRQPAQQPNSIIRLLPSANDVSGNTSSVISSLPVSVDRVIIAPHNPTHQHVTHAETLQVDRLSTSTTRSSSYSEIPRRRRRIRLGASSSSVVRASESITSQAMTNLSRSATSEKLPASDKMVNVNGRLPNPPSIPDLCGVNPESRPLLDNVVYRLHRTNVIGAEAAPCGPVSTAPPPRLCKARRSRLNEHYVYDSEPSEKKFDLRGFYLDPAMALFYAFYHQMKKNTLNVCPKCTLMKATKRKTGISML</sequence>
<dbReference type="KEGG" id="bgt:106078127"/>
<evidence type="ECO:0000313" key="3">
    <source>
        <dbReference type="Proteomes" id="UP000076420"/>
    </source>
</evidence>
<evidence type="ECO:0000313" key="2">
    <source>
        <dbReference type="EnsemblMetazoa" id="BGLB028119-PA"/>
    </source>
</evidence>
<dbReference type="EnsemblMetazoa" id="BGLB028119-RA">
    <property type="protein sequence ID" value="BGLB028119-PA"/>
    <property type="gene ID" value="BGLB028119"/>
</dbReference>
<feature type="region of interest" description="Disordered" evidence="1">
    <location>
        <begin position="21"/>
        <end position="49"/>
    </location>
</feature>
<proteinExistence type="predicted"/>
<dbReference type="VEuPathDB" id="VectorBase:BGLB028119"/>
<gene>
    <name evidence="2" type="primary">106078127</name>
</gene>
<feature type="compositionally biased region" description="Polar residues" evidence="1">
    <location>
        <begin position="31"/>
        <end position="49"/>
    </location>
</feature>
<name>A0A2C9L8D2_BIOGL</name>
<accession>A0A2C9L8D2</accession>
<dbReference type="AlphaFoldDB" id="A0A2C9L8D2"/>
<organism evidence="2 3">
    <name type="scientific">Biomphalaria glabrata</name>
    <name type="common">Bloodfluke planorb</name>
    <name type="synonym">Freshwater snail</name>
    <dbReference type="NCBI Taxonomy" id="6526"/>
    <lineage>
        <taxon>Eukaryota</taxon>
        <taxon>Metazoa</taxon>
        <taxon>Spiralia</taxon>
        <taxon>Lophotrochozoa</taxon>
        <taxon>Mollusca</taxon>
        <taxon>Gastropoda</taxon>
        <taxon>Heterobranchia</taxon>
        <taxon>Euthyneura</taxon>
        <taxon>Panpulmonata</taxon>
        <taxon>Hygrophila</taxon>
        <taxon>Lymnaeoidea</taxon>
        <taxon>Planorbidae</taxon>
        <taxon>Biomphalaria</taxon>
    </lineage>
</organism>
<protein>
    <submittedName>
        <fullName evidence="2">Uncharacterized protein</fullName>
    </submittedName>
</protein>